<evidence type="ECO:0000313" key="6">
    <source>
        <dbReference type="EMBL" id="VFU10528.1"/>
    </source>
</evidence>
<dbReference type="CDD" id="cd00796">
    <property type="entry name" value="INT_Rci_Hp1_C"/>
    <property type="match status" value="1"/>
</dbReference>
<evidence type="ECO:0000256" key="4">
    <source>
        <dbReference type="ARBA" id="ARBA00023172"/>
    </source>
</evidence>
<keyword evidence="3" id="KW-0238">DNA-binding</keyword>
<dbReference type="InterPro" id="IPR011010">
    <property type="entry name" value="DNA_brk_join_enz"/>
</dbReference>
<dbReference type="EMBL" id="LR536450">
    <property type="protein sequence ID" value="VFU10528.1"/>
    <property type="molecule type" value="Genomic_DNA"/>
</dbReference>
<keyword evidence="4" id="KW-0233">DNA recombination</keyword>
<dbReference type="Pfam" id="PF00589">
    <property type="entry name" value="Phage_integrase"/>
    <property type="match status" value="1"/>
</dbReference>
<protein>
    <submittedName>
        <fullName evidence="6">Integrase</fullName>
    </submittedName>
</protein>
<dbReference type="Gene3D" id="1.10.150.130">
    <property type="match status" value="1"/>
</dbReference>
<dbReference type="GO" id="GO:0003677">
    <property type="term" value="F:DNA binding"/>
    <property type="evidence" value="ECO:0007669"/>
    <property type="project" value="UniProtKB-KW"/>
</dbReference>
<dbReference type="InterPro" id="IPR002104">
    <property type="entry name" value="Integrase_catalytic"/>
</dbReference>
<keyword evidence="2" id="KW-0229">DNA integration</keyword>
<dbReference type="InterPro" id="IPR010998">
    <property type="entry name" value="Integrase_recombinase_N"/>
</dbReference>
<dbReference type="GO" id="GO:0006310">
    <property type="term" value="P:DNA recombination"/>
    <property type="evidence" value="ECO:0007669"/>
    <property type="project" value="UniProtKB-KW"/>
</dbReference>
<evidence type="ECO:0000313" key="7">
    <source>
        <dbReference type="Proteomes" id="UP000294360"/>
    </source>
</evidence>
<organism evidence="6 7">
    <name type="scientific">Methylocella tundrae</name>
    <dbReference type="NCBI Taxonomy" id="227605"/>
    <lineage>
        <taxon>Bacteria</taxon>
        <taxon>Pseudomonadati</taxon>
        <taxon>Pseudomonadota</taxon>
        <taxon>Alphaproteobacteria</taxon>
        <taxon>Hyphomicrobiales</taxon>
        <taxon>Beijerinckiaceae</taxon>
        <taxon>Methylocella</taxon>
    </lineage>
</organism>
<evidence type="ECO:0000256" key="2">
    <source>
        <dbReference type="ARBA" id="ARBA00022908"/>
    </source>
</evidence>
<dbReference type="KEGG" id="mtun:MTUNDRAET4_3641"/>
<sequence length="433" mass="46495">MAQIKIGKRSVDGLRPADKPAIFFDEDLPGFGVRVMPSGLKTFVVEYRPHGGGRAVHKRRLTLGRYGPTTPDQARAAAHKLLAQVRLGADPAAEKAAAREALTVSALIDAFLAEHVALKCKKGTATGHKEALQRLRKAHGGLRAESLSRGQVAALHAKMRATPFAANRCLAVISKLFNWANARGLVPEGSNPATRIERFPEHRRERFLSSLELGRLGDALREGETIGIAFDIDMTKPSAKHAPKPENRRRVIDPFAIAAIRLLILTGARLREILDLEWRHVDFERGMLHLADSKTGKKSIYLPPAALPILESLPRVEGNSFVICGSKAGASRSDLKKPWVAITAAAGLQGLRIHDLRHSFASVGAGASLGLPIIGKLLGHTQAATTHRYAHLDCDPLRRAVDTIGATIAAAMNGPSPKDGVVSIGLPAGDEAL</sequence>
<dbReference type="PANTHER" id="PTHR30629:SF2">
    <property type="entry name" value="PROPHAGE INTEGRASE INTS-RELATED"/>
    <property type="match status" value="1"/>
</dbReference>
<accession>A0A4V6IN08</accession>
<evidence type="ECO:0000259" key="5">
    <source>
        <dbReference type="PROSITE" id="PS51898"/>
    </source>
</evidence>
<dbReference type="InterPro" id="IPR025166">
    <property type="entry name" value="Integrase_DNA_bind_dom"/>
</dbReference>
<dbReference type="InterPro" id="IPR050808">
    <property type="entry name" value="Phage_Integrase"/>
</dbReference>
<dbReference type="Gene3D" id="3.30.160.390">
    <property type="entry name" value="Integrase, DNA-binding domain"/>
    <property type="match status" value="1"/>
</dbReference>
<dbReference type="Proteomes" id="UP000294360">
    <property type="component" value="Chromosome"/>
</dbReference>
<dbReference type="PANTHER" id="PTHR30629">
    <property type="entry name" value="PROPHAGE INTEGRASE"/>
    <property type="match status" value="1"/>
</dbReference>
<comment type="similarity">
    <text evidence="1">Belongs to the 'phage' integrase family.</text>
</comment>
<dbReference type="InterPro" id="IPR013762">
    <property type="entry name" value="Integrase-like_cat_sf"/>
</dbReference>
<gene>
    <name evidence="6" type="ORF">MTUNDRAET4_3641</name>
</gene>
<dbReference type="InterPro" id="IPR038488">
    <property type="entry name" value="Integrase_DNA-bd_sf"/>
</dbReference>
<dbReference type="PROSITE" id="PS51898">
    <property type="entry name" value="TYR_RECOMBINASE"/>
    <property type="match status" value="1"/>
</dbReference>
<dbReference type="Gene3D" id="1.10.443.10">
    <property type="entry name" value="Intergrase catalytic core"/>
    <property type="match status" value="1"/>
</dbReference>
<dbReference type="Pfam" id="PF13356">
    <property type="entry name" value="Arm-DNA-bind_3"/>
    <property type="match status" value="1"/>
</dbReference>
<dbReference type="RefSeq" id="WP_134491292.1">
    <property type="nucleotide sequence ID" value="NZ_LR536450.1"/>
</dbReference>
<dbReference type="SUPFAM" id="SSF56349">
    <property type="entry name" value="DNA breaking-rejoining enzymes"/>
    <property type="match status" value="1"/>
</dbReference>
<evidence type="ECO:0000256" key="3">
    <source>
        <dbReference type="ARBA" id="ARBA00023125"/>
    </source>
</evidence>
<dbReference type="OrthoDB" id="7615137at2"/>
<dbReference type="GO" id="GO:0015074">
    <property type="term" value="P:DNA integration"/>
    <property type="evidence" value="ECO:0007669"/>
    <property type="project" value="UniProtKB-KW"/>
</dbReference>
<dbReference type="AlphaFoldDB" id="A0A4V6IN08"/>
<name>A0A4V6IN08_METTU</name>
<proteinExistence type="inferred from homology"/>
<evidence type="ECO:0000256" key="1">
    <source>
        <dbReference type="ARBA" id="ARBA00008857"/>
    </source>
</evidence>
<reference evidence="6 7" key="1">
    <citation type="submission" date="2019-03" db="EMBL/GenBank/DDBJ databases">
        <authorList>
            <person name="Kox A.R. M."/>
        </authorList>
    </citation>
    <scope>NUCLEOTIDE SEQUENCE [LARGE SCALE GENOMIC DNA]</scope>
    <source>
        <strain evidence="6">MTUNDRAET4 annotated genome</strain>
    </source>
</reference>
<feature type="domain" description="Tyr recombinase" evidence="5">
    <location>
        <begin position="203"/>
        <end position="402"/>
    </location>
</feature>